<comment type="caution">
    <text evidence="1">The sequence shown here is derived from an EMBL/GenBank/DDBJ whole genome shotgun (WGS) entry which is preliminary data.</text>
</comment>
<dbReference type="AlphaFoldDB" id="A0A444L8V6"/>
<evidence type="ECO:0000313" key="2">
    <source>
        <dbReference type="Proteomes" id="UP000288215"/>
    </source>
</evidence>
<sequence>MGEVSFRRIFSLSNLSPAFAPSKSFDWNGPGDRRPVCSGPCFGIHQIFNFSQEVFIKKKRAIRIIKDRIH</sequence>
<protein>
    <submittedName>
        <fullName evidence="1">Uncharacterized protein</fullName>
    </submittedName>
</protein>
<gene>
    <name evidence="1" type="ORF">Metus_0729</name>
</gene>
<dbReference type="EMBL" id="RXGA01000002">
    <property type="protein sequence ID" value="RWX73950.1"/>
    <property type="molecule type" value="Genomic_DNA"/>
</dbReference>
<accession>A0A444L8V6</accession>
<name>A0A444L8V6_METS7</name>
<evidence type="ECO:0000313" key="1">
    <source>
        <dbReference type="EMBL" id="RWX73950.1"/>
    </source>
</evidence>
<organism evidence="1 2">
    <name type="scientific">Methanosuratincola subterraneus</name>
    <dbReference type="NCBI Taxonomy" id="2593994"/>
    <lineage>
        <taxon>Archaea</taxon>
        <taxon>Thermoproteota</taxon>
        <taxon>Methanosuratincolia</taxon>
        <taxon>Candidatus Methanomethylicales</taxon>
        <taxon>Candidatus Methanomethylicaceae</taxon>
        <taxon>Candidatus Methanosuratincola (ex Vanwonterghem et al. 2016)</taxon>
    </lineage>
</organism>
<dbReference type="Proteomes" id="UP000288215">
    <property type="component" value="Unassembled WGS sequence"/>
</dbReference>
<proteinExistence type="predicted"/>
<reference evidence="1 2" key="1">
    <citation type="submission" date="2018-12" db="EMBL/GenBank/DDBJ databases">
        <title>The complete genome of the methanogenic archaea of the candidate phylum Verstraetearchaeota, obtained from the metagenome of underground thermal water.</title>
        <authorList>
            <person name="Kadnikov V.V."/>
            <person name="Mardanov A.V."/>
            <person name="Beletsky A.V."/>
            <person name="Karnachuk O.V."/>
            <person name="Ravin N.V."/>
        </authorList>
    </citation>
    <scope>NUCLEOTIDE SEQUENCE [LARGE SCALE GENOMIC DNA]</scope>
    <source>
        <strain evidence="1">Ch88</strain>
    </source>
</reference>